<dbReference type="CDD" id="cd22088">
    <property type="entry name" value="F-box_FBXO8"/>
    <property type="match status" value="1"/>
</dbReference>
<dbReference type="SUPFAM" id="SSF48425">
    <property type="entry name" value="Sec7 domain"/>
    <property type="match status" value="1"/>
</dbReference>
<dbReference type="InterPro" id="IPR023394">
    <property type="entry name" value="Sec7_C_sf"/>
</dbReference>
<accession>A0ABM0GN16</accession>
<dbReference type="Pfam" id="PF12937">
    <property type="entry name" value="F-box-like"/>
    <property type="match status" value="1"/>
</dbReference>
<dbReference type="Proteomes" id="UP000694865">
    <property type="component" value="Unplaced"/>
</dbReference>
<dbReference type="InterPro" id="IPR036047">
    <property type="entry name" value="F-box-like_dom_sf"/>
</dbReference>
<dbReference type="GeneID" id="100377370"/>
<dbReference type="SMART" id="SM00222">
    <property type="entry name" value="Sec7"/>
    <property type="match status" value="1"/>
</dbReference>
<dbReference type="InterPro" id="IPR001810">
    <property type="entry name" value="F-box_dom"/>
</dbReference>
<dbReference type="RefSeq" id="XP_002733537.1">
    <property type="nucleotide sequence ID" value="XM_002733491.2"/>
</dbReference>
<dbReference type="PANTHER" id="PTHR10663:SF372">
    <property type="entry name" value="F-BOX ONLY PROTEIN 8"/>
    <property type="match status" value="1"/>
</dbReference>
<sequence>MGQSLKKANLNHRRHHYTLVTDRHRSIFEEFECRFPDICDLPPELALIVLSNLNATELCLAACVNQFWASLAKDEMLWEGLCRATWGCVSAYRKHHGNSFSFRKLYLDLDEGTLTFNADPELGMQYLLNKEIVDNNALSIAQFIHTTNRLDRKQVRIFVDNRRDVLDELINLHNYANKFLANALRLFFSNIDAPSQRSNELQTLIEKFASRFIDCNPSCGLTAETIYVLCYSLILLSVDLTSPHVKNKMSKREFIRNVRRAAVHVDDEFSGHLYDNIYLVGHIAPQRW</sequence>
<dbReference type="PANTHER" id="PTHR10663">
    <property type="entry name" value="GUANYL-NUCLEOTIDE EXCHANGE FACTOR"/>
    <property type="match status" value="1"/>
</dbReference>
<dbReference type="Gene3D" id="1.10.1000.11">
    <property type="entry name" value="Arf Nucleotide-binding Site Opener,domain 2"/>
    <property type="match status" value="1"/>
</dbReference>
<keyword evidence="3" id="KW-1185">Reference proteome</keyword>
<dbReference type="SMART" id="SM00256">
    <property type="entry name" value="FBOX"/>
    <property type="match status" value="1"/>
</dbReference>
<proteinExistence type="predicted"/>
<dbReference type="Gene3D" id="1.10.220.20">
    <property type="match status" value="1"/>
</dbReference>
<organism evidence="3 4">
    <name type="scientific">Saccoglossus kowalevskii</name>
    <name type="common">Acorn worm</name>
    <dbReference type="NCBI Taxonomy" id="10224"/>
    <lineage>
        <taxon>Eukaryota</taxon>
        <taxon>Metazoa</taxon>
        <taxon>Hemichordata</taxon>
        <taxon>Enteropneusta</taxon>
        <taxon>Harrimaniidae</taxon>
        <taxon>Saccoglossus</taxon>
    </lineage>
</organism>
<dbReference type="InterPro" id="IPR035999">
    <property type="entry name" value="Sec7_dom_sf"/>
</dbReference>
<dbReference type="InterPro" id="IPR048003">
    <property type="entry name" value="FBXO8_F-box"/>
</dbReference>
<evidence type="ECO:0000259" key="1">
    <source>
        <dbReference type="PROSITE" id="PS50181"/>
    </source>
</evidence>
<evidence type="ECO:0000313" key="3">
    <source>
        <dbReference type="Proteomes" id="UP000694865"/>
    </source>
</evidence>
<dbReference type="PROSITE" id="PS50190">
    <property type="entry name" value="SEC7"/>
    <property type="match status" value="1"/>
</dbReference>
<evidence type="ECO:0000259" key="2">
    <source>
        <dbReference type="PROSITE" id="PS50190"/>
    </source>
</evidence>
<reference evidence="4" key="1">
    <citation type="submission" date="2025-08" db="UniProtKB">
        <authorList>
            <consortium name="RefSeq"/>
        </authorList>
    </citation>
    <scope>IDENTIFICATION</scope>
    <source>
        <tissue evidence="4">Testes</tissue>
    </source>
</reference>
<feature type="domain" description="SEC7" evidence="2">
    <location>
        <begin position="98"/>
        <end position="280"/>
    </location>
</feature>
<protein>
    <submittedName>
        <fullName evidence="4">F-box only protein 8-like</fullName>
    </submittedName>
</protein>
<dbReference type="PROSITE" id="PS50181">
    <property type="entry name" value="FBOX"/>
    <property type="match status" value="1"/>
</dbReference>
<dbReference type="SUPFAM" id="SSF81383">
    <property type="entry name" value="F-box domain"/>
    <property type="match status" value="1"/>
</dbReference>
<dbReference type="Gene3D" id="1.20.1280.50">
    <property type="match status" value="1"/>
</dbReference>
<name>A0ABM0GN16_SACKO</name>
<dbReference type="CDD" id="cd00171">
    <property type="entry name" value="Sec7"/>
    <property type="match status" value="1"/>
</dbReference>
<dbReference type="InterPro" id="IPR000904">
    <property type="entry name" value="Sec7_dom"/>
</dbReference>
<feature type="domain" description="F-box" evidence="1">
    <location>
        <begin position="35"/>
        <end position="81"/>
    </location>
</feature>
<dbReference type="Pfam" id="PF01369">
    <property type="entry name" value="Sec7"/>
    <property type="match status" value="1"/>
</dbReference>
<evidence type="ECO:0000313" key="4">
    <source>
        <dbReference type="RefSeq" id="XP_002733537.1"/>
    </source>
</evidence>
<gene>
    <name evidence="4" type="primary">LOC100377370</name>
</gene>